<dbReference type="AlphaFoldDB" id="W7BFY5"/>
<dbReference type="EMBL" id="AODD01000002">
    <property type="protein sequence ID" value="EUJ24777.1"/>
    <property type="molecule type" value="Genomic_DNA"/>
</dbReference>
<accession>W7BFY5</accession>
<dbReference type="PATRIC" id="fig|1265819.5.peg.541"/>
<feature type="transmembrane region" description="Helical" evidence="5">
    <location>
        <begin position="12"/>
        <end position="37"/>
    </location>
</feature>
<dbReference type="InterPro" id="IPR006479">
    <property type="entry name" value="Holin"/>
</dbReference>
<keyword evidence="2 5" id="KW-0812">Transmembrane</keyword>
<evidence type="ECO:0000256" key="1">
    <source>
        <dbReference type="ARBA" id="ARBA00004370"/>
    </source>
</evidence>
<comment type="caution">
    <text evidence="6">The sequence shown here is derived from an EMBL/GenBank/DDBJ whole genome shotgun (WGS) entry which is preliminary data.</text>
</comment>
<organism evidence="6 7">
    <name type="scientific">Listeria grandensis FSL F6-0971</name>
    <dbReference type="NCBI Taxonomy" id="1265819"/>
    <lineage>
        <taxon>Bacteria</taxon>
        <taxon>Bacillati</taxon>
        <taxon>Bacillota</taxon>
        <taxon>Bacilli</taxon>
        <taxon>Bacillales</taxon>
        <taxon>Listeriaceae</taxon>
        <taxon>Listeria</taxon>
    </lineage>
</organism>
<evidence type="ECO:0000256" key="5">
    <source>
        <dbReference type="SAM" id="Phobius"/>
    </source>
</evidence>
<gene>
    <name evidence="6" type="ORF">PGRAN_02750</name>
</gene>
<dbReference type="NCBIfam" id="TIGR01592">
    <property type="entry name" value="holin_SPP1"/>
    <property type="match status" value="1"/>
</dbReference>
<keyword evidence="4 5" id="KW-0472">Membrane</keyword>
<evidence type="ECO:0000313" key="6">
    <source>
        <dbReference type="EMBL" id="EUJ24777.1"/>
    </source>
</evidence>
<keyword evidence="3 5" id="KW-1133">Transmembrane helix</keyword>
<proteinExistence type="predicted"/>
<sequence length="91" mass="10245">MKKFNIKNVSVATWVRTALLAVALINQLLSILGINALPFSDAMVEQFVTFMFTAVTAIIAFWKNQSFTKAAQNADVQMKMVKTKKKQGDYR</sequence>
<comment type="subcellular location">
    <subcellularLocation>
        <location evidence="1">Membrane</location>
    </subcellularLocation>
</comment>
<evidence type="ECO:0000256" key="2">
    <source>
        <dbReference type="ARBA" id="ARBA00022692"/>
    </source>
</evidence>
<name>W7BFY5_9LIST</name>
<evidence type="ECO:0000313" key="7">
    <source>
        <dbReference type="Proteomes" id="UP000019253"/>
    </source>
</evidence>
<dbReference type="GO" id="GO:0016020">
    <property type="term" value="C:membrane"/>
    <property type="evidence" value="ECO:0007669"/>
    <property type="project" value="UniProtKB-SubCell"/>
</dbReference>
<reference evidence="6 7" key="1">
    <citation type="journal article" date="2014" name="Int. J. Syst. Evol. Microbiol.">
        <title>Listeria floridensis sp. nov., Listeria aquatica sp. nov., Listeria cornellensis sp. nov., Listeria riparia sp. nov. and Listeria grandensis sp. nov., from agricultural and natural environments.</title>
        <authorList>
            <person name="den Bakker H.C."/>
            <person name="Warchocki S."/>
            <person name="Wright E.M."/>
            <person name="Allred A.F."/>
            <person name="Ahlstrom C."/>
            <person name="Manuel C.S."/>
            <person name="Stasiewicz M.J."/>
            <person name="Burrell A."/>
            <person name="Roof S."/>
            <person name="Strawn L."/>
            <person name="Fortes E.D."/>
            <person name="Nightingale K.K."/>
            <person name="Kephart D."/>
            <person name="Wiedmann M."/>
        </authorList>
    </citation>
    <scope>NUCLEOTIDE SEQUENCE [LARGE SCALE GENOMIC DNA]</scope>
    <source>
        <strain evidence="7">FSL F6-971</strain>
    </source>
</reference>
<dbReference type="OrthoDB" id="2405362at2"/>
<evidence type="ECO:0000256" key="4">
    <source>
        <dbReference type="ARBA" id="ARBA00023136"/>
    </source>
</evidence>
<dbReference type="RefSeq" id="WP_036064794.1">
    <property type="nucleotide sequence ID" value="NZ_AODD01000002.1"/>
</dbReference>
<dbReference type="Pfam" id="PF04688">
    <property type="entry name" value="Holin_SPP1"/>
    <property type="match status" value="1"/>
</dbReference>
<feature type="transmembrane region" description="Helical" evidence="5">
    <location>
        <begin position="43"/>
        <end position="62"/>
    </location>
</feature>
<keyword evidence="7" id="KW-1185">Reference proteome</keyword>
<protein>
    <submittedName>
        <fullName evidence="6">Phage lysis protein, holin</fullName>
    </submittedName>
</protein>
<dbReference type="STRING" id="1265819.PGRAN_02750"/>
<evidence type="ECO:0000256" key="3">
    <source>
        <dbReference type="ARBA" id="ARBA00022989"/>
    </source>
</evidence>
<dbReference type="Proteomes" id="UP000019253">
    <property type="component" value="Unassembled WGS sequence"/>
</dbReference>